<name>A0A9Q5HUQ2_SANBA</name>
<dbReference type="Pfam" id="PF03367">
    <property type="entry name" value="Zn_ribbon_ZPR1"/>
    <property type="match status" value="2"/>
</dbReference>
<feature type="compositionally biased region" description="Basic and acidic residues" evidence="9">
    <location>
        <begin position="844"/>
        <end position="853"/>
    </location>
</feature>
<dbReference type="Gene3D" id="2.20.25.420">
    <property type="entry name" value="ZPR1, zinc finger domain"/>
    <property type="match status" value="2"/>
</dbReference>
<evidence type="ECO:0000259" key="10">
    <source>
        <dbReference type="PROSITE" id="PS50833"/>
    </source>
</evidence>
<keyword evidence="7" id="KW-0539">Nucleus</keyword>
<dbReference type="EMBL" id="LNZH02000203">
    <property type="protein sequence ID" value="OCB86350.1"/>
    <property type="molecule type" value="Genomic_DNA"/>
</dbReference>
<dbReference type="Proteomes" id="UP000757232">
    <property type="component" value="Unassembled WGS sequence"/>
</dbReference>
<dbReference type="PROSITE" id="PS50833">
    <property type="entry name" value="BRIX"/>
    <property type="match status" value="1"/>
</dbReference>
<accession>A0A9Q5HUQ2</accession>
<keyword evidence="4" id="KW-0677">Repeat</keyword>
<dbReference type="FunFam" id="2.60.120.1040:FF:000001">
    <property type="entry name" value="Zinc finger protein ZPR1"/>
    <property type="match status" value="1"/>
</dbReference>
<keyword evidence="12" id="KW-1185">Reference proteome</keyword>
<evidence type="ECO:0000313" key="11">
    <source>
        <dbReference type="EMBL" id="OCB86350.1"/>
    </source>
</evidence>
<comment type="function">
    <text evidence="8">Acts as a protein folding chaperone for elongation factor 1-alpha.</text>
</comment>
<dbReference type="InterPro" id="IPR056180">
    <property type="entry name" value="ZPR1_jr_dom"/>
</dbReference>
<dbReference type="InterPro" id="IPR007109">
    <property type="entry name" value="Brix"/>
</dbReference>
<dbReference type="SMART" id="SM00709">
    <property type="entry name" value="Zpr1"/>
    <property type="match status" value="2"/>
</dbReference>
<comment type="subcellular location">
    <subcellularLocation>
        <location evidence="1">Nucleus</location>
    </subcellularLocation>
</comment>
<evidence type="ECO:0000256" key="7">
    <source>
        <dbReference type="ARBA" id="ARBA00023242"/>
    </source>
</evidence>
<comment type="caution">
    <text evidence="11">The sequence shown here is derived from an EMBL/GenBank/DDBJ whole genome shotgun (WGS) entry which is preliminary data.</text>
</comment>
<feature type="region of interest" description="Disordered" evidence="9">
    <location>
        <begin position="830"/>
        <end position="853"/>
    </location>
</feature>
<dbReference type="SUPFAM" id="SSF52954">
    <property type="entry name" value="Class II aaRS ABD-related"/>
    <property type="match status" value="1"/>
</dbReference>
<dbReference type="PANTHER" id="PTHR10876">
    <property type="entry name" value="ZINC FINGER PROTEIN ZPR1"/>
    <property type="match status" value="1"/>
</dbReference>
<dbReference type="PANTHER" id="PTHR10876:SF0">
    <property type="entry name" value="ZINC FINGER PROTEIN ZPR1"/>
    <property type="match status" value="1"/>
</dbReference>
<feature type="compositionally biased region" description="Low complexity" evidence="9">
    <location>
        <begin position="82"/>
        <end position="98"/>
    </location>
</feature>
<reference evidence="11" key="1">
    <citation type="submission" date="2016-06" db="EMBL/GenBank/DDBJ databases">
        <title>Draft Genome sequence of the fungus Inonotus baumii.</title>
        <authorList>
            <person name="Zhu H."/>
            <person name="Lin W."/>
        </authorList>
    </citation>
    <scope>NUCLEOTIDE SEQUENCE</scope>
    <source>
        <strain evidence="11">821</strain>
    </source>
</reference>
<feature type="region of interest" description="Disordered" evidence="9">
    <location>
        <begin position="599"/>
        <end position="618"/>
    </location>
</feature>
<dbReference type="OrthoDB" id="308464at2759"/>
<dbReference type="Gene3D" id="3.40.50.10480">
    <property type="entry name" value="Probable brix-domain ribosomal biogenesis protein"/>
    <property type="match status" value="1"/>
</dbReference>
<evidence type="ECO:0000313" key="12">
    <source>
        <dbReference type="Proteomes" id="UP000757232"/>
    </source>
</evidence>
<organism evidence="11 12">
    <name type="scientific">Sanghuangporus baumii</name>
    <name type="common">Phellinus baumii</name>
    <dbReference type="NCBI Taxonomy" id="108892"/>
    <lineage>
        <taxon>Eukaryota</taxon>
        <taxon>Fungi</taxon>
        <taxon>Dikarya</taxon>
        <taxon>Basidiomycota</taxon>
        <taxon>Agaricomycotina</taxon>
        <taxon>Agaricomycetes</taxon>
        <taxon>Hymenochaetales</taxon>
        <taxon>Hymenochaetaceae</taxon>
        <taxon>Sanghuangporus</taxon>
    </lineage>
</organism>
<sequence>MATNRFQPSLIKNKIKREEASRRSKKSKRQEKLRKRLARAKEEANDPLARKKRLTENVPRTLDNTREFDPSTLTAAPPASHSNTPVSSTSNPNENPTTDESLLDISSDPFASYFSSAFANDPSIPPKVLITTSFKSSKPTYEFCDELVNVIPGAEFIRRKKGKGFEMGRVAVWAVERRYTNMVVVNEDMKKPNAVTLIHLPEGPTAYFRLSSVQLTKQISGHARPTEHFPEYAFRSPEKAALQEIGPRFTLKLRWMKKGTPVVQALGQPSRSLKLALDEDDRDEEKQNKVTGSPGNPDAELGEEVDLERPELDVKVKKTLLPPTKDEYIWMWKHIAAIHSTFKSTMVTKEEFFPSIGNVIEKTANTTDPTSTGPNTAEVDEENAVKEVESLCMNCGGNGTTRLLLTSIPYFREVIVMSFRCDHCGWQNNEIQSAGTIREHGVAYTVRILSRKDLDRQLVKSSTCTVIIPEYELTIPPGKGQLTTVEGLIRDVITDLSADQPLRRIEAEEAYKKIEEILTAFRAIHGGEEGTDRVDGDTSAAVEKASEKDLPMEPFTIKLDDPAGNSFIEFVGSMADPKWNLRTYSRTREQNIMLGLVAPDEPGDESGAQEPAPEPMKVANREQAEEALGGGLEGKNEEIFAFPGTCSSCGARLDTLMKKVNIPYFKDILIMSTNCDHCGYRDNEVKSGSAISEKGKRITLKVEDQEDLSRDILKSESCGLKIPEIDLVLQPGTLGGRFTTVEGLLNQVYEELSDKVFASGDSVTDDRRTFENFLADLKAVKAAERPFTLILEDPLANSYLQNLYAPDPDLNMTIELFERTWEQNEELGLNDMKVEGYEQDADTSDEKTKESTR</sequence>
<dbReference type="SMART" id="SM00879">
    <property type="entry name" value="Brix"/>
    <property type="match status" value="1"/>
</dbReference>
<dbReference type="InterPro" id="IPR042452">
    <property type="entry name" value="ZPR1_Znf1/2"/>
</dbReference>
<evidence type="ECO:0000256" key="6">
    <source>
        <dbReference type="ARBA" id="ARBA00022833"/>
    </source>
</evidence>
<dbReference type="Gene3D" id="2.60.120.1040">
    <property type="entry name" value="ZPR1, A/B domain"/>
    <property type="match status" value="2"/>
</dbReference>
<dbReference type="GO" id="GO:0005634">
    <property type="term" value="C:nucleus"/>
    <property type="evidence" value="ECO:0007669"/>
    <property type="project" value="UniProtKB-SubCell"/>
</dbReference>
<evidence type="ECO:0000256" key="5">
    <source>
        <dbReference type="ARBA" id="ARBA00022771"/>
    </source>
</evidence>
<evidence type="ECO:0000256" key="3">
    <source>
        <dbReference type="ARBA" id="ARBA00022723"/>
    </source>
</evidence>
<dbReference type="Pfam" id="PF22794">
    <property type="entry name" value="jr-ZPR1"/>
    <property type="match status" value="2"/>
</dbReference>
<evidence type="ECO:0000256" key="1">
    <source>
        <dbReference type="ARBA" id="ARBA00004123"/>
    </source>
</evidence>
<feature type="region of interest" description="Disordered" evidence="9">
    <location>
        <begin position="273"/>
        <end position="305"/>
    </location>
</feature>
<dbReference type="InterPro" id="IPR004457">
    <property type="entry name" value="Znf_ZPR1"/>
</dbReference>
<dbReference type="NCBIfam" id="TIGR00310">
    <property type="entry name" value="ZPR1_znf"/>
    <property type="match status" value="2"/>
</dbReference>
<dbReference type="InterPro" id="IPR040141">
    <property type="entry name" value="ZPR1"/>
</dbReference>
<dbReference type="InterPro" id="IPR042451">
    <property type="entry name" value="ZPR1_A/B_dom"/>
</dbReference>
<evidence type="ECO:0000256" key="8">
    <source>
        <dbReference type="ARBA" id="ARBA00054139"/>
    </source>
</evidence>
<feature type="compositionally biased region" description="Basic residues" evidence="9">
    <location>
        <begin position="23"/>
        <end position="38"/>
    </location>
</feature>
<protein>
    <submittedName>
        <fullName evidence="11">Zf-ZPR1-domain-containing protein</fullName>
    </submittedName>
</protein>
<dbReference type="FunFam" id="2.20.25.420:FF:000002">
    <property type="entry name" value="Zinc finger protein ZPR1"/>
    <property type="match status" value="1"/>
</dbReference>
<dbReference type="AlphaFoldDB" id="A0A9Q5HUQ2"/>
<keyword evidence="6" id="KW-0862">Zinc</keyword>
<dbReference type="GO" id="GO:0008270">
    <property type="term" value="F:zinc ion binding"/>
    <property type="evidence" value="ECO:0007669"/>
    <property type="project" value="UniProtKB-KW"/>
</dbReference>
<feature type="region of interest" description="Disordered" evidence="9">
    <location>
        <begin position="1"/>
        <end position="102"/>
    </location>
</feature>
<dbReference type="GO" id="GO:0019843">
    <property type="term" value="F:rRNA binding"/>
    <property type="evidence" value="ECO:0007669"/>
    <property type="project" value="InterPro"/>
</dbReference>
<proteinExistence type="inferred from homology"/>
<evidence type="ECO:0000256" key="9">
    <source>
        <dbReference type="SAM" id="MobiDB-lite"/>
    </source>
</evidence>
<feature type="domain" description="Brix" evidence="10">
    <location>
        <begin position="126"/>
        <end position="318"/>
    </location>
</feature>
<dbReference type="Pfam" id="PF04427">
    <property type="entry name" value="Brix"/>
    <property type="match status" value="1"/>
</dbReference>
<dbReference type="FunFam" id="2.20.25.420:FF:000001">
    <property type="entry name" value="Zinc finger protein ZPR1"/>
    <property type="match status" value="1"/>
</dbReference>
<comment type="similarity">
    <text evidence="2">Belongs to the ZPR1 family.</text>
</comment>
<evidence type="ECO:0000256" key="2">
    <source>
        <dbReference type="ARBA" id="ARBA00008354"/>
    </source>
</evidence>
<gene>
    <name evidence="11" type="ORF">A7U60_g6665</name>
</gene>
<keyword evidence="5" id="KW-0863">Zinc-finger</keyword>
<dbReference type="GO" id="GO:0006364">
    <property type="term" value="P:rRNA processing"/>
    <property type="evidence" value="ECO:0007669"/>
    <property type="project" value="InterPro"/>
</dbReference>
<keyword evidence="3" id="KW-0479">Metal-binding</keyword>
<evidence type="ECO:0000256" key="4">
    <source>
        <dbReference type="ARBA" id="ARBA00022737"/>
    </source>
</evidence>